<name>A0A3M0HSJ2_9ACTN</name>
<gene>
    <name evidence="2" type="ORF">CTZ28_44670</name>
</gene>
<dbReference type="OrthoDB" id="3681559at2"/>
<reference evidence="2 3" key="1">
    <citation type="submission" date="2017-11" db="EMBL/GenBank/DDBJ databases">
        <title>Draft genome of actinobacteria isolated from guarana (Paullinia cupana (Mart.) Ducke.</title>
        <authorList>
            <person name="Siqueira K.A."/>
            <person name="Liotti R.G."/>
            <person name="Mendes T.A.O."/>
            <person name="Soares M.A."/>
        </authorList>
    </citation>
    <scope>NUCLEOTIDE SEQUENCE [LARGE SCALE GENOMIC DNA]</scope>
    <source>
        <strain evidence="2 3">193</strain>
    </source>
</reference>
<comment type="caution">
    <text evidence="2">The sequence shown here is derived from an EMBL/GenBank/DDBJ whole genome shotgun (WGS) entry which is preliminary data.</text>
</comment>
<dbReference type="Pfam" id="PF12680">
    <property type="entry name" value="SnoaL_2"/>
    <property type="match status" value="1"/>
</dbReference>
<evidence type="ECO:0000259" key="1">
    <source>
        <dbReference type="Pfam" id="PF12680"/>
    </source>
</evidence>
<dbReference type="InterPro" id="IPR032710">
    <property type="entry name" value="NTF2-like_dom_sf"/>
</dbReference>
<evidence type="ECO:0000313" key="2">
    <source>
        <dbReference type="EMBL" id="RMB79575.1"/>
    </source>
</evidence>
<organism evidence="2 3">
    <name type="scientific">Streptomyces shenzhenensis</name>
    <dbReference type="NCBI Taxonomy" id="943815"/>
    <lineage>
        <taxon>Bacteria</taxon>
        <taxon>Bacillati</taxon>
        <taxon>Actinomycetota</taxon>
        <taxon>Actinomycetes</taxon>
        <taxon>Kitasatosporales</taxon>
        <taxon>Streptomycetaceae</taxon>
        <taxon>Streptomyces</taxon>
    </lineage>
</organism>
<evidence type="ECO:0000313" key="3">
    <source>
        <dbReference type="Proteomes" id="UP000270471"/>
    </source>
</evidence>
<accession>A0A3M0HSJ2</accession>
<sequence>MSRTPEETFRRMIDMMLAKDMNAVADLWAPDGIAEFPFAAGSSPRVLNGREEVRAYLVHYPELMDMKEAAALTVRPTDQADTVVVEWTATGRTVATSRPYRLDYIVVLTVRDGLITLYRDYWSPLSAAAAAGDPAGLIDSLERKESQ</sequence>
<dbReference type="Gene3D" id="3.10.450.50">
    <property type="match status" value="1"/>
</dbReference>
<dbReference type="SUPFAM" id="SSF54427">
    <property type="entry name" value="NTF2-like"/>
    <property type="match status" value="1"/>
</dbReference>
<feature type="domain" description="SnoaL-like" evidence="1">
    <location>
        <begin position="10"/>
        <end position="117"/>
    </location>
</feature>
<dbReference type="AlphaFoldDB" id="A0A3M0HSJ2"/>
<proteinExistence type="predicted"/>
<dbReference type="InterPro" id="IPR037401">
    <property type="entry name" value="SnoaL-like"/>
</dbReference>
<dbReference type="Proteomes" id="UP000270471">
    <property type="component" value="Unassembled WGS sequence"/>
</dbReference>
<dbReference type="CDD" id="cd00531">
    <property type="entry name" value="NTF2_like"/>
    <property type="match status" value="1"/>
</dbReference>
<protein>
    <recommendedName>
        <fullName evidence="1">SnoaL-like domain-containing protein</fullName>
    </recommendedName>
</protein>
<dbReference type="EMBL" id="PENI01000059">
    <property type="protein sequence ID" value="RMB79575.1"/>
    <property type="molecule type" value="Genomic_DNA"/>
</dbReference>
<keyword evidence="3" id="KW-1185">Reference proteome</keyword>